<dbReference type="EMBL" id="JAINDJ010000003">
    <property type="protein sequence ID" value="KAG9452721.1"/>
    <property type="molecule type" value="Genomic_DNA"/>
</dbReference>
<accession>A0AAV7EW30</accession>
<proteinExistence type="predicted"/>
<evidence type="ECO:0000313" key="2">
    <source>
        <dbReference type="EMBL" id="KAG9452721.1"/>
    </source>
</evidence>
<dbReference type="AlphaFoldDB" id="A0AAV7EW30"/>
<reference evidence="2 3" key="1">
    <citation type="submission" date="2021-07" db="EMBL/GenBank/DDBJ databases">
        <title>The Aristolochia fimbriata genome: insights into angiosperm evolution, floral development and chemical biosynthesis.</title>
        <authorList>
            <person name="Jiao Y."/>
        </authorList>
    </citation>
    <scope>NUCLEOTIDE SEQUENCE [LARGE SCALE GENOMIC DNA]</scope>
    <source>
        <strain evidence="2">IBCAS-2021</strain>
        <tissue evidence="2">Leaf</tissue>
    </source>
</reference>
<evidence type="ECO:0000313" key="3">
    <source>
        <dbReference type="Proteomes" id="UP000825729"/>
    </source>
</evidence>
<feature type="region of interest" description="Disordered" evidence="1">
    <location>
        <begin position="1"/>
        <end position="23"/>
    </location>
</feature>
<evidence type="ECO:0000256" key="1">
    <source>
        <dbReference type="SAM" id="MobiDB-lite"/>
    </source>
</evidence>
<protein>
    <submittedName>
        <fullName evidence="2">Uncharacterized protein</fullName>
    </submittedName>
</protein>
<gene>
    <name evidence="2" type="ORF">H6P81_005625</name>
</gene>
<sequence>MIKRKRKGSGQDTGLGAGDFGSCEDQGRIREIREFSRGAAGGRRQPGRAPFSGSYLILPSPPGFLRGGSRVGNSDVARESHREAHTCTTRIATCSSPADVLSFFSSPTNRRKRANRGGTTACALCLPYDAICSSMSVDRSITLFSLLNTLFIDFLPKWINQRRPSQLPLLLSLLPAFPTEAPPFPDPIPPPGPRELPVPVFSVGCFQPLASLKRSS</sequence>
<name>A0AAV7EW30_ARIFI</name>
<comment type="caution">
    <text evidence="2">The sequence shown here is derived from an EMBL/GenBank/DDBJ whole genome shotgun (WGS) entry which is preliminary data.</text>
</comment>
<dbReference type="Proteomes" id="UP000825729">
    <property type="component" value="Unassembled WGS sequence"/>
</dbReference>
<organism evidence="2 3">
    <name type="scientific">Aristolochia fimbriata</name>
    <name type="common">White veined hardy Dutchman's pipe vine</name>
    <dbReference type="NCBI Taxonomy" id="158543"/>
    <lineage>
        <taxon>Eukaryota</taxon>
        <taxon>Viridiplantae</taxon>
        <taxon>Streptophyta</taxon>
        <taxon>Embryophyta</taxon>
        <taxon>Tracheophyta</taxon>
        <taxon>Spermatophyta</taxon>
        <taxon>Magnoliopsida</taxon>
        <taxon>Magnoliidae</taxon>
        <taxon>Piperales</taxon>
        <taxon>Aristolochiaceae</taxon>
        <taxon>Aristolochia</taxon>
    </lineage>
</organism>
<keyword evidence="3" id="KW-1185">Reference proteome</keyword>